<feature type="compositionally biased region" description="Basic and acidic residues" evidence="1">
    <location>
        <begin position="314"/>
        <end position="326"/>
    </location>
</feature>
<organism evidence="2 3">
    <name type="scientific">Rhodocollybia butyracea</name>
    <dbReference type="NCBI Taxonomy" id="206335"/>
    <lineage>
        <taxon>Eukaryota</taxon>
        <taxon>Fungi</taxon>
        <taxon>Dikarya</taxon>
        <taxon>Basidiomycota</taxon>
        <taxon>Agaricomycotina</taxon>
        <taxon>Agaricomycetes</taxon>
        <taxon>Agaricomycetidae</taxon>
        <taxon>Agaricales</taxon>
        <taxon>Marasmiineae</taxon>
        <taxon>Omphalotaceae</taxon>
        <taxon>Rhodocollybia</taxon>
    </lineage>
</organism>
<evidence type="ECO:0000313" key="3">
    <source>
        <dbReference type="Proteomes" id="UP000772434"/>
    </source>
</evidence>
<dbReference type="OrthoDB" id="2107166at2759"/>
<gene>
    <name evidence="2" type="ORF">BDP27DRAFT_1405811</name>
</gene>
<sequence>MDDVVELDYNPFATPVEYRTSSGGISHAKARAEVDQRRKNSDDHHPLRSAGLSTTFEDVGITRPHLTRILDGRSSTDIPLTENENELDSSTENEIEQLVIVHEIPSICEKLYIFRWIKLLPPKTALHNTSSEESTVLFSSSQEPDSSTLVENGKSQGSAFSSSTIRRVPASRLSFFPPPSKASALASPSFLPPVQSQPLNKPLYTRYATSPAPSLNTILTALPIAASTRDTIIARLSFDSASSSYSEREPFLDNHEGHELDDVQASSPRLSRENSQDYSNGDTPRRLKNGKYPYTERPHPRHHDSSTVTSTPKVRGEPLSHGRSLSEDYTGPPPPPSTRIRNVQLEPSPVMQMTNQS</sequence>
<feature type="compositionally biased region" description="Basic and acidic residues" evidence="1">
    <location>
        <begin position="246"/>
        <end position="261"/>
    </location>
</feature>
<dbReference type="AlphaFoldDB" id="A0A9P5PHE3"/>
<evidence type="ECO:0000313" key="2">
    <source>
        <dbReference type="EMBL" id="KAF9063418.1"/>
    </source>
</evidence>
<dbReference type="Proteomes" id="UP000772434">
    <property type="component" value="Unassembled WGS sequence"/>
</dbReference>
<feature type="compositionally biased region" description="Polar residues" evidence="1">
    <location>
        <begin position="142"/>
        <end position="163"/>
    </location>
</feature>
<name>A0A9P5PHE3_9AGAR</name>
<accession>A0A9P5PHE3</accession>
<protein>
    <submittedName>
        <fullName evidence="2">Uncharacterized protein</fullName>
    </submittedName>
</protein>
<feature type="region of interest" description="Disordered" evidence="1">
    <location>
        <begin position="244"/>
        <end position="357"/>
    </location>
</feature>
<feature type="compositionally biased region" description="Basic and acidic residues" evidence="1">
    <location>
        <begin position="30"/>
        <end position="46"/>
    </location>
</feature>
<reference evidence="2" key="1">
    <citation type="submission" date="2020-11" db="EMBL/GenBank/DDBJ databases">
        <authorList>
            <consortium name="DOE Joint Genome Institute"/>
            <person name="Ahrendt S."/>
            <person name="Riley R."/>
            <person name="Andreopoulos W."/>
            <person name="Labutti K."/>
            <person name="Pangilinan J."/>
            <person name="Ruiz-Duenas F.J."/>
            <person name="Barrasa J.M."/>
            <person name="Sanchez-Garcia M."/>
            <person name="Camarero S."/>
            <person name="Miyauchi S."/>
            <person name="Serrano A."/>
            <person name="Linde D."/>
            <person name="Babiker R."/>
            <person name="Drula E."/>
            <person name="Ayuso-Fernandez I."/>
            <person name="Pacheco R."/>
            <person name="Padilla G."/>
            <person name="Ferreira P."/>
            <person name="Barriuso J."/>
            <person name="Kellner H."/>
            <person name="Castanera R."/>
            <person name="Alfaro M."/>
            <person name="Ramirez L."/>
            <person name="Pisabarro A.G."/>
            <person name="Kuo A."/>
            <person name="Tritt A."/>
            <person name="Lipzen A."/>
            <person name="He G."/>
            <person name="Yan M."/>
            <person name="Ng V."/>
            <person name="Cullen D."/>
            <person name="Martin F."/>
            <person name="Rosso M.-N."/>
            <person name="Henrissat B."/>
            <person name="Hibbett D."/>
            <person name="Martinez A.T."/>
            <person name="Grigoriev I.V."/>
        </authorList>
    </citation>
    <scope>NUCLEOTIDE SEQUENCE</scope>
    <source>
        <strain evidence="2">AH 40177</strain>
    </source>
</reference>
<evidence type="ECO:0000256" key="1">
    <source>
        <dbReference type="SAM" id="MobiDB-lite"/>
    </source>
</evidence>
<dbReference type="EMBL" id="JADNRY010000147">
    <property type="protein sequence ID" value="KAF9063418.1"/>
    <property type="molecule type" value="Genomic_DNA"/>
</dbReference>
<feature type="region of interest" description="Disordered" evidence="1">
    <location>
        <begin position="16"/>
        <end position="53"/>
    </location>
</feature>
<feature type="region of interest" description="Disordered" evidence="1">
    <location>
        <begin position="137"/>
        <end position="163"/>
    </location>
</feature>
<proteinExistence type="predicted"/>
<keyword evidence="3" id="KW-1185">Reference proteome</keyword>
<comment type="caution">
    <text evidence="2">The sequence shown here is derived from an EMBL/GenBank/DDBJ whole genome shotgun (WGS) entry which is preliminary data.</text>
</comment>